<gene>
    <name evidence="2" type="ORF">PLBR_LOCUS5995</name>
</gene>
<sequence>MSGETFVRAALRPVQTNVAGGQGKVGPVRAPRRGKENRRASSVVQPARGSASVVPVRRSLTELEQRLQLENGNWARRYDRLQSQCQMTHKENAVLKHRISIVENVARNLQPRLQEEDTTSRAAVPVTKAKPIINK</sequence>
<reference evidence="2 3" key="1">
    <citation type="submission" date="2018-03" db="EMBL/GenBank/DDBJ databases">
        <authorList>
            <person name="Fogelqvist J."/>
        </authorList>
    </citation>
    <scope>NUCLEOTIDE SEQUENCE [LARGE SCALE GENOMIC DNA]</scope>
</reference>
<evidence type="ECO:0000256" key="1">
    <source>
        <dbReference type="SAM" id="MobiDB-lite"/>
    </source>
</evidence>
<name>A0A3P3YFM2_PLABS</name>
<organism evidence="2 3">
    <name type="scientific">Plasmodiophora brassicae</name>
    <name type="common">Clubroot disease agent</name>
    <dbReference type="NCBI Taxonomy" id="37360"/>
    <lineage>
        <taxon>Eukaryota</taxon>
        <taxon>Sar</taxon>
        <taxon>Rhizaria</taxon>
        <taxon>Endomyxa</taxon>
        <taxon>Phytomyxea</taxon>
        <taxon>Plasmodiophorida</taxon>
        <taxon>Plasmodiophoridae</taxon>
        <taxon>Plasmodiophora</taxon>
    </lineage>
</organism>
<geneLocation type="mitochondrion" evidence="2"/>
<dbReference type="Proteomes" id="UP000290189">
    <property type="component" value="Unassembled WGS sequence"/>
</dbReference>
<feature type="region of interest" description="Disordered" evidence="1">
    <location>
        <begin position="113"/>
        <end position="135"/>
    </location>
</feature>
<proteinExistence type="predicted"/>
<evidence type="ECO:0000313" key="2">
    <source>
        <dbReference type="EMBL" id="SPQ98780.1"/>
    </source>
</evidence>
<keyword evidence="2" id="KW-0496">Mitochondrion</keyword>
<dbReference type="AlphaFoldDB" id="A0A3P3YFM2"/>
<evidence type="ECO:0000313" key="3">
    <source>
        <dbReference type="Proteomes" id="UP000290189"/>
    </source>
</evidence>
<feature type="region of interest" description="Disordered" evidence="1">
    <location>
        <begin position="18"/>
        <end position="51"/>
    </location>
</feature>
<protein>
    <submittedName>
        <fullName evidence="2">Uncharacterized protein</fullName>
    </submittedName>
</protein>
<dbReference type="EMBL" id="OVEO01000010">
    <property type="protein sequence ID" value="SPQ98780.1"/>
    <property type="molecule type" value="Genomic_DNA"/>
</dbReference>
<accession>A0A3P3YFM2</accession>